<dbReference type="InterPro" id="IPR002737">
    <property type="entry name" value="MEMO1_fam"/>
</dbReference>
<dbReference type="AlphaFoldDB" id="F6XER0"/>
<dbReference type="CDD" id="cd07361">
    <property type="entry name" value="MEMO_like"/>
    <property type="match status" value="1"/>
</dbReference>
<protein>
    <recommendedName>
        <fullName evidence="2">Protein MEMO1</fullName>
    </recommendedName>
    <alternativeName>
        <fullName evidence="3">Mediator of ErbB2-driven cell motility 1</fullName>
    </alternativeName>
</protein>
<dbReference type="Gene3D" id="3.40.830.10">
    <property type="entry name" value="LigB-like"/>
    <property type="match status" value="1"/>
</dbReference>
<dbReference type="PANTHER" id="PTHR11060:SF0">
    <property type="entry name" value="PROTEIN MEMO1"/>
    <property type="match status" value="1"/>
</dbReference>
<dbReference type="HOGENOM" id="CLU_038085_0_1_1"/>
<dbReference type="Ensembl" id="ENSCINT00000011488.3">
    <property type="protein sequence ID" value="ENSCINP00000011488.3"/>
    <property type="gene ID" value="ENSCING00000005544.3"/>
</dbReference>
<dbReference type="STRING" id="7719.ENSCINP00000011488"/>
<dbReference type="Proteomes" id="UP000008144">
    <property type="component" value="Chromosome 10"/>
</dbReference>
<evidence type="ECO:0000313" key="4">
    <source>
        <dbReference type="Ensembl" id="ENSCINP00000011488.3"/>
    </source>
</evidence>
<reference evidence="4" key="3">
    <citation type="submission" date="2025-08" db="UniProtKB">
        <authorList>
            <consortium name="Ensembl"/>
        </authorList>
    </citation>
    <scope>IDENTIFICATION</scope>
</reference>
<dbReference type="PANTHER" id="PTHR11060">
    <property type="entry name" value="PROTEIN MEMO1"/>
    <property type="match status" value="1"/>
</dbReference>
<evidence type="ECO:0000313" key="5">
    <source>
        <dbReference type="Proteomes" id="UP000008144"/>
    </source>
</evidence>
<proteinExistence type="inferred from homology"/>
<dbReference type="FunCoup" id="F6XER0">
    <property type="interactions" value="292"/>
</dbReference>
<reference evidence="4" key="4">
    <citation type="submission" date="2025-09" db="UniProtKB">
        <authorList>
            <consortium name="Ensembl"/>
        </authorList>
    </citation>
    <scope>IDENTIFICATION</scope>
</reference>
<reference evidence="5" key="1">
    <citation type="journal article" date="2002" name="Science">
        <title>The draft genome of Ciona intestinalis: insights into chordate and vertebrate origins.</title>
        <authorList>
            <person name="Dehal P."/>
            <person name="Satou Y."/>
            <person name="Campbell R.K."/>
            <person name="Chapman J."/>
            <person name="Degnan B."/>
            <person name="De Tomaso A."/>
            <person name="Davidson B."/>
            <person name="Di Gregorio A."/>
            <person name="Gelpke M."/>
            <person name="Goodstein D.M."/>
            <person name="Harafuji N."/>
            <person name="Hastings K.E."/>
            <person name="Ho I."/>
            <person name="Hotta K."/>
            <person name="Huang W."/>
            <person name="Kawashima T."/>
            <person name="Lemaire P."/>
            <person name="Martinez D."/>
            <person name="Meinertzhagen I.A."/>
            <person name="Necula S."/>
            <person name="Nonaka M."/>
            <person name="Putnam N."/>
            <person name="Rash S."/>
            <person name="Saiga H."/>
            <person name="Satake M."/>
            <person name="Terry A."/>
            <person name="Yamada L."/>
            <person name="Wang H.G."/>
            <person name="Awazu S."/>
            <person name="Azumi K."/>
            <person name="Boore J."/>
            <person name="Branno M."/>
            <person name="Chin-Bow S."/>
            <person name="DeSantis R."/>
            <person name="Doyle S."/>
            <person name="Francino P."/>
            <person name="Keys D.N."/>
            <person name="Haga S."/>
            <person name="Hayashi H."/>
            <person name="Hino K."/>
            <person name="Imai K.S."/>
            <person name="Inaba K."/>
            <person name="Kano S."/>
            <person name="Kobayashi K."/>
            <person name="Kobayashi M."/>
            <person name="Lee B.I."/>
            <person name="Makabe K.W."/>
            <person name="Manohar C."/>
            <person name="Matassi G."/>
            <person name="Medina M."/>
            <person name="Mochizuki Y."/>
            <person name="Mount S."/>
            <person name="Morishita T."/>
            <person name="Miura S."/>
            <person name="Nakayama A."/>
            <person name="Nishizaka S."/>
            <person name="Nomoto H."/>
            <person name="Ohta F."/>
            <person name="Oishi K."/>
            <person name="Rigoutsos I."/>
            <person name="Sano M."/>
            <person name="Sasaki A."/>
            <person name="Sasakura Y."/>
            <person name="Shoguchi E."/>
            <person name="Shin-i T."/>
            <person name="Spagnuolo A."/>
            <person name="Stainier D."/>
            <person name="Suzuki M.M."/>
            <person name="Tassy O."/>
            <person name="Takatori N."/>
            <person name="Tokuoka M."/>
            <person name="Yagi K."/>
            <person name="Yoshizaki F."/>
            <person name="Wada S."/>
            <person name="Zhang C."/>
            <person name="Hyatt P.D."/>
            <person name="Larimer F."/>
            <person name="Detter C."/>
            <person name="Doggett N."/>
            <person name="Glavina T."/>
            <person name="Hawkins T."/>
            <person name="Richardson P."/>
            <person name="Lucas S."/>
            <person name="Kohara Y."/>
            <person name="Levine M."/>
            <person name="Satoh N."/>
            <person name="Rokhsar D.S."/>
        </authorList>
    </citation>
    <scope>NUCLEOTIDE SEQUENCE [LARGE SCALE GENOMIC DNA]</scope>
</reference>
<evidence type="ECO:0000256" key="3">
    <source>
        <dbReference type="ARBA" id="ARBA00030837"/>
    </source>
</evidence>
<reference evidence="4" key="2">
    <citation type="journal article" date="2008" name="Genome Biol.">
        <title>Improved genome assembly and evidence-based global gene model set for the chordate Ciona intestinalis: new insight into intron and operon populations.</title>
        <authorList>
            <person name="Satou Y."/>
            <person name="Mineta K."/>
            <person name="Ogasawara M."/>
            <person name="Sasakura Y."/>
            <person name="Shoguchi E."/>
            <person name="Ueno K."/>
            <person name="Yamada L."/>
            <person name="Matsumoto J."/>
            <person name="Wasserscheid J."/>
            <person name="Dewar K."/>
            <person name="Wiley G.B."/>
            <person name="Macmil S.L."/>
            <person name="Roe B.A."/>
            <person name="Zeller R.W."/>
            <person name="Hastings K.E."/>
            <person name="Lemaire P."/>
            <person name="Lindquist E."/>
            <person name="Endo T."/>
            <person name="Hotta K."/>
            <person name="Inaba K."/>
        </authorList>
    </citation>
    <scope>NUCLEOTIDE SEQUENCE [LARGE SCALE GENOMIC DNA]</scope>
    <source>
        <strain evidence="4">wild type</strain>
    </source>
</reference>
<organism evidence="4 5">
    <name type="scientific">Ciona intestinalis</name>
    <name type="common">Transparent sea squirt</name>
    <name type="synonym">Ascidia intestinalis</name>
    <dbReference type="NCBI Taxonomy" id="7719"/>
    <lineage>
        <taxon>Eukaryota</taxon>
        <taxon>Metazoa</taxon>
        <taxon>Chordata</taxon>
        <taxon>Tunicata</taxon>
        <taxon>Ascidiacea</taxon>
        <taxon>Phlebobranchia</taxon>
        <taxon>Cionidae</taxon>
        <taxon>Ciona</taxon>
    </lineage>
</organism>
<dbReference type="GeneTree" id="ENSGT00390000006408"/>
<dbReference type="HAMAP" id="MF_00055">
    <property type="entry name" value="MEMO1"/>
    <property type="match status" value="1"/>
</dbReference>
<gene>
    <name evidence="4" type="primary">LOC100186910</name>
</gene>
<evidence type="ECO:0000256" key="1">
    <source>
        <dbReference type="ARBA" id="ARBA00006315"/>
    </source>
</evidence>
<keyword evidence="5" id="KW-1185">Reference proteome</keyword>
<accession>F6XER0</accession>
<dbReference type="Pfam" id="PF01875">
    <property type="entry name" value="Memo"/>
    <property type="match status" value="1"/>
</dbReference>
<dbReference type="OMA" id="EQEAQYG"/>
<comment type="similarity">
    <text evidence="1">Belongs to the MEMO1 family.</text>
</comment>
<dbReference type="NCBIfam" id="TIGR04336">
    <property type="entry name" value="AmmeMemoSam_B"/>
    <property type="match status" value="1"/>
</dbReference>
<evidence type="ECO:0000256" key="2">
    <source>
        <dbReference type="ARBA" id="ARBA00016657"/>
    </source>
</evidence>
<dbReference type="InParanoid" id="F6XER0"/>
<dbReference type="EMBL" id="EAAA01000541">
    <property type="status" value="NOT_ANNOTATED_CDS"/>
    <property type="molecule type" value="Genomic_DNA"/>
</dbReference>
<name>F6XER0_CIOIN</name>
<sequence>TMPSRRASHAGSWYEGKGEDLDMQLSKWLSDASGSNHRPARAIISPHAGYSYCGSCAAHAFSQIDPNTVEKVFILGPSHHFYLKECALSPTSTYITPLYNLKIDQEVYQELYGTGKFRTMSQSVDEDEHSIEMQLPYIAKVMESKKGQFTIIPILVGSLDQASEKLYGEILAKYMNNPNNVFVISSDFCHWGRRFQYTRYDEQHGEIYKSIEALDRKGMQLIENLDPEGFYEYLAAYKNTICGRHPIAVMLNAVKTAQNGNGLRLEFKFLDYKQSSKCRVHSDSSVSYAAGSLVAKS</sequence>